<organism evidence="8 9">
    <name type="scientific">Desulfurobacterium indicum</name>
    <dbReference type="NCBI Taxonomy" id="1914305"/>
    <lineage>
        <taxon>Bacteria</taxon>
        <taxon>Pseudomonadati</taxon>
        <taxon>Aquificota</taxon>
        <taxon>Aquificia</taxon>
        <taxon>Desulfurobacteriales</taxon>
        <taxon>Desulfurobacteriaceae</taxon>
        <taxon>Desulfurobacterium</taxon>
    </lineage>
</organism>
<evidence type="ECO:0000256" key="2">
    <source>
        <dbReference type="ARBA" id="ARBA00022763"/>
    </source>
</evidence>
<proteinExistence type="inferred from homology"/>
<protein>
    <recommendedName>
        <fullName evidence="6">Holliday junction branch migration complex subunit RuvA</fullName>
    </recommendedName>
</protein>
<evidence type="ECO:0000256" key="1">
    <source>
        <dbReference type="ARBA" id="ARBA00022490"/>
    </source>
</evidence>
<dbReference type="GO" id="GO:0005737">
    <property type="term" value="C:cytoplasm"/>
    <property type="evidence" value="ECO:0007669"/>
    <property type="project" value="UniProtKB-SubCell"/>
</dbReference>
<comment type="domain">
    <text evidence="6">Has three domains with a flexible linker between the domains II and III and assumes an 'L' shape. Domain III is highly mobile and contacts RuvB.</text>
</comment>
<evidence type="ECO:0000259" key="7">
    <source>
        <dbReference type="SMART" id="SM00278"/>
    </source>
</evidence>
<comment type="subunit">
    <text evidence="6">Homotetramer. Forms an RuvA(8)-RuvB(12)-Holliday junction (HJ) complex. HJ DNA is sandwiched between 2 RuvA tetramers; dsDNA enters through RuvA and exits via RuvB. An RuvB hexamer assembles on each DNA strand where it exits the tetramer. Each RuvB hexamer is contacted by two RuvA subunits (via domain III) on 2 adjacent RuvB subunits; this complex drives branch migration. In the full resolvosome a probable DNA-RuvA(4)-RuvB(12)-RuvC(2) complex forms which resolves the HJ.</text>
</comment>
<feature type="region of interest" description="Domain I" evidence="6">
    <location>
        <begin position="1"/>
        <end position="64"/>
    </location>
</feature>
<evidence type="ECO:0000256" key="6">
    <source>
        <dbReference type="HAMAP-Rule" id="MF_00031"/>
    </source>
</evidence>
<feature type="domain" description="Helix-hairpin-helix DNA-binding motif class 1" evidence="7">
    <location>
        <begin position="108"/>
        <end position="127"/>
    </location>
</feature>
<keyword evidence="8" id="KW-0547">Nucleotide-binding</keyword>
<dbReference type="Pfam" id="PF01330">
    <property type="entry name" value="RuvA_N"/>
    <property type="match status" value="1"/>
</dbReference>
<dbReference type="GO" id="GO:0006310">
    <property type="term" value="P:DNA recombination"/>
    <property type="evidence" value="ECO:0007669"/>
    <property type="project" value="UniProtKB-UniRule"/>
</dbReference>
<keyword evidence="4 6" id="KW-0233">DNA recombination</keyword>
<dbReference type="GO" id="GO:0006281">
    <property type="term" value="P:DNA repair"/>
    <property type="evidence" value="ECO:0007669"/>
    <property type="project" value="UniProtKB-UniRule"/>
</dbReference>
<sequence length="189" mass="20960">MLDFVKGKVVFKYSDGISIGCGGIGIKVFVPLSVLTKVSQGDKVFLFVKLIFPPEGTPAVYGFETEDERKLFEILTRIPKIGSRTALNILSHFSKQELIKIVEAKDAKTLATVPGLGKKLSERLIFELASKLKTEESQKDKELIEILENLGYPRRDIIKILSKIDTENLSFEEAIKKLTLLLSGGKFGG</sequence>
<keyword evidence="8" id="KW-0347">Helicase</keyword>
<keyword evidence="2 6" id="KW-0227">DNA damage</keyword>
<dbReference type="GO" id="GO:0005524">
    <property type="term" value="F:ATP binding"/>
    <property type="evidence" value="ECO:0007669"/>
    <property type="project" value="InterPro"/>
</dbReference>
<evidence type="ECO:0000256" key="4">
    <source>
        <dbReference type="ARBA" id="ARBA00023172"/>
    </source>
</evidence>
<evidence type="ECO:0000313" key="8">
    <source>
        <dbReference type="EMBL" id="OMH41200.1"/>
    </source>
</evidence>
<feature type="domain" description="Helix-hairpin-helix DNA-binding motif class 1" evidence="7">
    <location>
        <begin position="73"/>
        <end position="92"/>
    </location>
</feature>
<dbReference type="OrthoDB" id="5293449at2"/>
<evidence type="ECO:0000313" key="9">
    <source>
        <dbReference type="Proteomes" id="UP000187408"/>
    </source>
</evidence>
<keyword evidence="9" id="KW-1185">Reference proteome</keyword>
<dbReference type="InterPro" id="IPR003583">
    <property type="entry name" value="Hlx-hairpin-Hlx_DNA-bd_motif"/>
</dbReference>
<comment type="subcellular location">
    <subcellularLocation>
        <location evidence="6">Cytoplasm</location>
    </subcellularLocation>
</comment>
<dbReference type="Proteomes" id="UP000187408">
    <property type="component" value="Unassembled WGS sequence"/>
</dbReference>
<dbReference type="GO" id="GO:0009378">
    <property type="term" value="F:four-way junction helicase activity"/>
    <property type="evidence" value="ECO:0007669"/>
    <property type="project" value="InterPro"/>
</dbReference>
<dbReference type="STRING" id="1914305.BLW93_01535"/>
<keyword evidence="5 6" id="KW-0234">DNA repair</keyword>
<dbReference type="InterPro" id="IPR010994">
    <property type="entry name" value="RuvA_2-like"/>
</dbReference>
<accession>A0A1R1MNA8</accession>
<dbReference type="EMBL" id="MOEN01000003">
    <property type="protein sequence ID" value="OMH41200.1"/>
    <property type="molecule type" value="Genomic_DNA"/>
</dbReference>
<comment type="function">
    <text evidence="6">The RuvA-RuvB-RuvC complex processes Holliday junction (HJ) DNA during genetic recombination and DNA repair, while the RuvA-RuvB complex plays an important role in the rescue of blocked DNA replication forks via replication fork reversal (RFR). RuvA specifically binds to HJ cruciform DNA, conferring on it an open structure. The RuvB hexamer acts as an ATP-dependent pump, pulling dsDNA into and through the RuvAB complex. HJ branch migration allows RuvC to scan DNA until it finds its consensus sequence, where it cleaves and resolves the cruciform DNA.</text>
</comment>
<dbReference type="HAMAP" id="MF_00031">
    <property type="entry name" value="DNA_HJ_migration_RuvA"/>
    <property type="match status" value="1"/>
</dbReference>
<name>A0A1R1MNA8_9BACT</name>
<dbReference type="Pfam" id="PF14520">
    <property type="entry name" value="HHH_5"/>
    <property type="match status" value="1"/>
</dbReference>
<dbReference type="Gene3D" id="2.40.50.140">
    <property type="entry name" value="Nucleic acid-binding proteins"/>
    <property type="match status" value="1"/>
</dbReference>
<gene>
    <name evidence="6" type="primary">ruvA</name>
    <name evidence="8" type="ORF">BLW93_01535</name>
</gene>
<keyword evidence="3 6" id="KW-0238">DNA-binding</keyword>
<comment type="caution">
    <text evidence="8">The sequence shown here is derived from an EMBL/GenBank/DDBJ whole genome shotgun (WGS) entry which is preliminary data.</text>
</comment>
<evidence type="ECO:0000256" key="3">
    <source>
        <dbReference type="ARBA" id="ARBA00023125"/>
    </source>
</evidence>
<keyword evidence="8" id="KW-0067">ATP-binding</keyword>
<dbReference type="InterPro" id="IPR000085">
    <property type="entry name" value="RuvA"/>
</dbReference>
<dbReference type="InterPro" id="IPR012340">
    <property type="entry name" value="NA-bd_OB-fold"/>
</dbReference>
<dbReference type="SUPFAM" id="SSF47781">
    <property type="entry name" value="RuvA domain 2-like"/>
    <property type="match status" value="1"/>
</dbReference>
<dbReference type="GO" id="GO:0000400">
    <property type="term" value="F:four-way junction DNA binding"/>
    <property type="evidence" value="ECO:0007669"/>
    <property type="project" value="UniProtKB-UniRule"/>
</dbReference>
<keyword evidence="1 6" id="KW-0963">Cytoplasm</keyword>
<dbReference type="SMART" id="SM00278">
    <property type="entry name" value="HhH1"/>
    <property type="match status" value="2"/>
</dbReference>
<comment type="caution">
    <text evidence="6">Lacks conserved residue(s) required for the propagation of feature annotation.</text>
</comment>
<comment type="similarity">
    <text evidence="6">Belongs to the RuvA family.</text>
</comment>
<dbReference type="GO" id="GO:0048476">
    <property type="term" value="C:Holliday junction resolvase complex"/>
    <property type="evidence" value="ECO:0007669"/>
    <property type="project" value="UniProtKB-UniRule"/>
</dbReference>
<keyword evidence="8" id="KW-0378">Hydrolase</keyword>
<evidence type="ECO:0000256" key="5">
    <source>
        <dbReference type="ARBA" id="ARBA00023204"/>
    </source>
</evidence>
<dbReference type="AlphaFoldDB" id="A0A1R1MNA8"/>
<dbReference type="Gene3D" id="1.10.150.20">
    <property type="entry name" value="5' to 3' exonuclease, C-terminal subdomain"/>
    <property type="match status" value="1"/>
</dbReference>
<dbReference type="InterPro" id="IPR013849">
    <property type="entry name" value="DNA_helicase_Holl-junc_RuvA_I"/>
</dbReference>
<reference evidence="8 9" key="1">
    <citation type="submission" date="2016-10" db="EMBL/GenBank/DDBJ databases">
        <title>Genome sequence of a sulfur-reducing bacterium Desulfurobacterium indicum K6013.</title>
        <authorList>
            <person name="Cao J."/>
            <person name="Shao Z."/>
            <person name="Alain K."/>
            <person name="Jebbar M."/>
        </authorList>
    </citation>
    <scope>NUCLEOTIDE SEQUENCE [LARGE SCALE GENOMIC DNA]</scope>
    <source>
        <strain evidence="8 9">K6013</strain>
    </source>
</reference>
<feature type="region of interest" description="Domain III" evidence="6">
    <location>
        <begin position="141"/>
        <end position="189"/>
    </location>
</feature>
<dbReference type="SUPFAM" id="SSF50249">
    <property type="entry name" value="Nucleic acid-binding proteins"/>
    <property type="match status" value="1"/>
</dbReference>
<dbReference type="NCBIfam" id="TIGR00084">
    <property type="entry name" value="ruvA"/>
    <property type="match status" value="1"/>
</dbReference>
<dbReference type="RefSeq" id="WP_076712357.1">
    <property type="nucleotide sequence ID" value="NZ_MOEN01000003.1"/>
</dbReference>